<dbReference type="EMBL" id="MQSV01000004">
    <property type="protein sequence ID" value="OKL47266.1"/>
    <property type="molecule type" value="Genomic_DNA"/>
</dbReference>
<feature type="domain" description="SGNH hydrolase-type esterase" evidence="1">
    <location>
        <begin position="7"/>
        <end position="166"/>
    </location>
</feature>
<sequence length="191" mass="20948">MTRLIILGDELVSASGDERGLGWVGRAVARTEFSSPTHVITLSVPGETTTGLAERWLREVQLRLPSDDEPVYAAVGMGIHDIAAGISPARTRLNLANVLDGLIKLNIPTLLVGPPPLPGADSASVRALAKIGKEVAQRRNVPWVNTFDPLVDHEQWRAEFQSQEAILPTQTCYGLLAWLVLHEGWYEWLAR</sequence>
<dbReference type="Proteomes" id="UP000186785">
    <property type="component" value="Unassembled WGS sequence"/>
</dbReference>
<proteinExistence type="predicted"/>
<dbReference type="SUPFAM" id="SSF52266">
    <property type="entry name" value="SGNH hydrolase"/>
    <property type="match status" value="1"/>
</dbReference>
<evidence type="ECO:0000313" key="2">
    <source>
        <dbReference type="EMBL" id="OKL47266.1"/>
    </source>
</evidence>
<dbReference type="InterPro" id="IPR036514">
    <property type="entry name" value="SGNH_hydro_sf"/>
</dbReference>
<dbReference type="Pfam" id="PF13472">
    <property type="entry name" value="Lipase_GDSL_2"/>
    <property type="match status" value="1"/>
</dbReference>
<dbReference type="RefSeq" id="WP_073709499.1">
    <property type="nucleotide sequence ID" value="NZ_MQSU01000004.1"/>
</dbReference>
<protein>
    <recommendedName>
        <fullName evidence="1">SGNH hydrolase-type esterase domain-containing protein</fullName>
    </recommendedName>
</protein>
<evidence type="ECO:0000313" key="3">
    <source>
        <dbReference type="Proteomes" id="UP000186785"/>
    </source>
</evidence>
<dbReference type="Gene3D" id="3.40.50.1110">
    <property type="entry name" value="SGNH hydrolase"/>
    <property type="match status" value="1"/>
</dbReference>
<keyword evidence="3" id="KW-1185">Reference proteome</keyword>
<organism evidence="2 3">
    <name type="scientific">Boudabousia liubingyangii</name>
    <dbReference type="NCBI Taxonomy" id="1921764"/>
    <lineage>
        <taxon>Bacteria</taxon>
        <taxon>Bacillati</taxon>
        <taxon>Actinomycetota</taxon>
        <taxon>Actinomycetes</taxon>
        <taxon>Actinomycetales</taxon>
        <taxon>Actinomycetaceae</taxon>
        <taxon>Boudabousia</taxon>
    </lineage>
</organism>
<comment type="caution">
    <text evidence="2">The sequence shown here is derived from an EMBL/GenBank/DDBJ whole genome shotgun (WGS) entry which is preliminary data.</text>
</comment>
<dbReference type="STRING" id="1921764.BSR28_07770"/>
<reference evidence="2 3" key="1">
    <citation type="submission" date="2016-11" db="EMBL/GenBank/DDBJ databases">
        <title>Actinomyces gypaetusis sp. nov. isolated from the vulture Gypaetus barbatus in Qinghai Tibet Plateau China.</title>
        <authorList>
            <person name="Meng X."/>
        </authorList>
    </citation>
    <scope>NUCLEOTIDE SEQUENCE [LARGE SCALE GENOMIC DNA]</scope>
    <source>
        <strain evidence="2 3">VUL4_2</strain>
    </source>
</reference>
<gene>
    <name evidence="2" type="ORF">BSR29_06510</name>
</gene>
<accession>A0A1Q5PKV6</accession>
<name>A0A1Q5PKV6_9ACTO</name>
<evidence type="ECO:0000259" key="1">
    <source>
        <dbReference type="Pfam" id="PF13472"/>
    </source>
</evidence>
<dbReference type="AlphaFoldDB" id="A0A1Q5PKV6"/>
<dbReference type="InterPro" id="IPR013830">
    <property type="entry name" value="SGNH_hydro"/>
</dbReference>
<dbReference type="OrthoDB" id="5196031at2"/>